<dbReference type="GeneID" id="113874417"/>
<feature type="compositionally biased region" description="Low complexity" evidence="1">
    <location>
        <begin position="1"/>
        <end position="25"/>
    </location>
</feature>
<dbReference type="OrthoDB" id="1924799at2759"/>
<keyword evidence="3" id="KW-1185">Reference proteome</keyword>
<dbReference type="AlphaFoldDB" id="A0A8B8MMI0"/>
<evidence type="ECO:0000313" key="3">
    <source>
        <dbReference type="Proteomes" id="UP000694853"/>
    </source>
</evidence>
<dbReference type="PANTHER" id="PTHR35499:SF3">
    <property type="entry name" value="DUF4378 DOMAIN PROTEIN"/>
    <property type="match status" value="1"/>
</dbReference>
<reference evidence="3" key="1">
    <citation type="journal article" date="2019" name="Toxins">
        <title>Detection of Abrin-Like and Prepropulchellin-Like Toxin Genes and Transcripts Using Whole Genome Sequencing and Full-Length Transcript Sequencing of Abrus precatorius.</title>
        <authorList>
            <person name="Hovde B.T."/>
            <person name="Daligault H.E."/>
            <person name="Hanschen E.R."/>
            <person name="Kunde Y.A."/>
            <person name="Johnson M.B."/>
            <person name="Starkenburg S.R."/>
            <person name="Johnson S.L."/>
        </authorList>
    </citation>
    <scope>NUCLEOTIDE SEQUENCE [LARGE SCALE GENOMIC DNA]</scope>
</reference>
<sequence length="444" mass="50129">MKLLTSSSSSYSTSPSSSSSSSTLSFDPPLCNSKSASAGYLTAILRRILCSGGLPTHPSDQIRELDSMSKMNGKVQEFKAKQNTEATTTTATTTVTPGLVARLMGLNSMGERHTPFEANSSSSLSRSKSMNFVDYLGECKQMDGQHKHVKSSSFREVSTFHLLENENFLVLSFENGAGESKEFKSKGRRKEKGSSELKQKREERGELKNKREKVRHDEKMKLSDMSYLNVGNDGKHKLQIANNSSLFKVSSEKEYIESEAAKFSHPMKRKEVTNGEKVKRRKKGTTCYAEKKVETECSSEDSSPVSVFDFEREAPRTEEDSFGVGMSWRRKLSPELENDQLFILHCDKNLIIEDKKVKAIENNKHEGSKEKEKQSRECIDIWGEICRLVEDELRSSQLEGGVRKQSDFENINADFESEIFDHLLNELIEQLVENPLKALQLENL</sequence>
<gene>
    <name evidence="4" type="primary">LOC113874417</name>
</gene>
<accession>A0A8B8MMI0</accession>
<dbReference type="Pfam" id="PF14383">
    <property type="entry name" value="VARLMGL"/>
    <property type="match status" value="1"/>
</dbReference>
<feature type="region of interest" description="Disordered" evidence="1">
    <location>
        <begin position="180"/>
        <end position="215"/>
    </location>
</feature>
<reference evidence="4" key="2">
    <citation type="submission" date="2025-08" db="UniProtKB">
        <authorList>
            <consortium name="RefSeq"/>
        </authorList>
    </citation>
    <scope>IDENTIFICATION</scope>
    <source>
        <tissue evidence="4">Young leaves</tissue>
    </source>
</reference>
<dbReference type="PANTHER" id="PTHR35499">
    <property type="entry name" value="OS05G0128300 PROTEIN"/>
    <property type="match status" value="1"/>
</dbReference>
<proteinExistence type="predicted"/>
<feature type="region of interest" description="Disordered" evidence="1">
    <location>
        <begin position="1"/>
        <end position="27"/>
    </location>
</feature>
<dbReference type="Proteomes" id="UP000694853">
    <property type="component" value="Unplaced"/>
</dbReference>
<dbReference type="KEGG" id="aprc:113874417"/>
<evidence type="ECO:0000259" key="2">
    <source>
        <dbReference type="Pfam" id="PF14383"/>
    </source>
</evidence>
<evidence type="ECO:0000313" key="4">
    <source>
        <dbReference type="RefSeq" id="XP_027368439.1"/>
    </source>
</evidence>
<protein>
    <submittedName>
        <fullName evidence="4">Uncharacterized protein LOC113874417</fullName>
    </submittedName>
</protein>
<evidence type="ECO:0000256" key="1">
    <source>
        <dbReference type="SAM" id="MobiDB-lite"/>
    </source>
</evidence>
<dbReference type="InterPro" id="IPR032795">
    <property type="entry name" value="DUF3741-assoc"/>
</dbReference>
<name>A0A8B8MMI0_ABRPR</name>
<dbReference type="RefSeq" id="XP_027368439.1">
    <property type="nucleotide sequence ID" value="XM_027512638.1"/>
</dbReference>
<feature type="compositionally biased region" description="Basic and acidic residues" evidence="1">
    <location>
        <begin position="192"/>
        <end position="215"/>
    </location>
</feature>
<feature type="domain" description="DUF3741" evidence="2">
    <location>
        <begin position="96"/>
        <end position="109"/>
    </location>
</feature>
<organism evidence="3 4">
    <name type="scientific">Abrus precatorius</name>
    <name type="common">Indian licorice</name>
    <name type="synonym">Glycine abrus</name>
    <dbReference type="NCBI Taxonomy" id="3816"/>
    <lineage>
        <taxon>Eukaryota</taxon>
        <taxon>Viridiplantae</taxon>
        <taxon>Streptophyta</taxon>
        <taxon>Embryophyta</taxon>
        <taxon>Tracheophyta</taxon>
        <taxon>Spermatophyta</taxon>
        <taxon>Magnoliopsida</taxon>
        <taxon>eudicotyledons</taxon>
        <taxon>Gunneridae</taxon>
        <taxon>Pentapetalae</taxon>
        <taxon>rosids</taxon>
        <taxon>fabids</taxon>
        <taxon>Fabales</taxon>
        <taxon>Fabaceae</taxon>
        <taxon>Papilionoideae</taxon>
        <taxon>50 kb inversion clade</taxon>
        <taxon>NPAAA clade</taxon>
        <taxon>indigoferoid/millettioid clade</taxon>
        <taxon>Abreae</taxon>
        <taxon>Abrus</taxon>
    </lineage>
</organism>